<evidence type="ECO:0000313" key="4">
    <source>
        <dbReference type="Proteomes" id="UP001208692"/>
    </source>
</evidence>
<dbReference type="AlphaFoldDB" id="A0AAV5AZJ4"/>
<dbReference type="EMBL" id="BQKA01000059">
    <property type="protein sequence ID" value="GJM51496.1"/>
    <property type="molecule type" value="Genomic_DNA"/>
</dbReference>
<keyword evidence="4" id="KW-1185">Reference proteome</keyword>
<evidence type="ECO:0000313" key="2">
    <source>
        <dbReference type="EMBL" id="GJM53400.1"/>
    </source>
</evidence>
<gene>
    <name evidence="1" type="ORF">RCZ15_24690</name>
    <name evidence="2" type="ORF">RCZ16_17170</name>
</gene>
<comment type="caution">
    <text evidence="1">The sequence shown here is derived from an EMBL/GenBank/DDBJ whole genome shotgun (WGS) entry which is preliminary data.</text>
</comment>
<dbReference type="Proteomes" id="UP001207736">
    <property type="component" value="Unassembled WGS sequence"/>
</dbReference>
<reference evidence="1 4" key="1">
    <citation type="submission" date="2021-11" db="EMBL/GenBank/DDBJ databases">
        <title>Draft genome sequence of Capnocytophaga sp. strain KC07075 isolated from cat oral cavity.</title>
        <authorList>
            <person name="Suzuki M."/>
            <person name="Imaoka K."/>
            <person name="Kimura M."/>
            <person name="Morikawa S."/>
            <person name="Maeda K."/>
        </authorList>
    </citation>
    <scope>NUCLEOTIDE SEQUENCE</scope>
    <source>
        <strain evidence="1">KC07075</strain>
        <strain evidence="2 4">KC07079</strain>
    </source>
</reference>
<dbReference type="PROSITE" id="PS51257">
    <property type="entry name" value="PROKAR_LIPOPROTEIN"/>
    <property type="match status" value="1"/>
</dbReference>
<evidence type="ECO:0000313" key="3">
    <source>
        <dbReference type="Proteomes" id="UP001207736"/>
    </source>
</evidence>
<dbReference type="Proteomes" id="UP001208692">
    <property type="component" value="Unassembled WGS sequence"/>
</dbReference>
<name>A0AAV5AZJ4_9FLAO</name>
<dbReference type="EMBL" id="BQKB01000039">
    <property type="protein sequence ID" value="GJM53400.1"/>
    <property type="molecule type" value="Genomic_DNA"/>
</dbReference>
<dbReference type="RefSeq" id="WP_264857526.1">
    <property type="nucleotide sequence ID" value="NZ_BQKA01000059.1"/>
</dbReference>
<protein>
    <recommendedName>
        <fullName evidence="5">Lipoprotein</fullName>
    </recommendedName>
</protein>
<organism evidence="1 3">
    <name type="scientific">Capnocytophaga catalasegens</name>
    <dbReference type="NCBI Taxonomy" id="1004260"/>
    <lineage>
        <taxon>Bacteria</taxon>
        <taxon>Pseudomonadati</taxon>
        <taxon>Bacteroidota</taxon>
        <taxon>Flavobacteriia</taxon>
        <taxon>Flavobacteriales</taxon>
        <taxon>Flavobacteriaceae</taxon>
        <taxon>Capnocytophaga</taxon>
    </lineage>
</organism>
<accession>A0AAV5AZJ4</accession>
<evidence type="ECO:0000313" key="1">
    <source>
        <dbReference type="EMBL" id="GJM51496.1"/>
    </source>
</evidence>
<proteinExistence type="predicted"/>
<evidence type="ECO:0008006" key="5">
    <source>
        <dbReference type="Google" id="ProtNLM"/>
    </source>
</evidence>
<sequence length="192" mass="22493">MLMDIKLKNVLLIFSISIVLVSCEKFAQMFIGKEPMVLFNPNKSLFIQNEKSSYKVGDTLRIVCKFPTKLFRSKEKMSNYEIDVHQDEEIKPYLKNLFTIKVWNVAPIGITLFKDNKPIIEYIETLQYVPVEDMYVSSPITILLLDGVKRGEEIYLRNYLFIDGEETIVRTNVPWGSIRLRIFDELKIKIED</sequence>